<protein>
    <recommendedName>
        <fullName evidence="1">DUF488 domain-containing protein</fullName>
    </recommendedName>
</protein>
<feature type="non-terminal residue" evidence="2">
    <location>
        <position position="1"/>
    </location>
</feature>
<dbReference type="AlphaFoldDB" id="A0A381NCD7"/>
<name>A0A381NCD7_9ZZZZ</name>
<evidence type="ECO:0000313" key="2">
    <source>
        <dbReference type="EMBL" id="SUZ52242.1"/>
    </source>
</evidence>
<accession>A0A381NCD7</accession>
<evidence type="ECO:0000259" key="1">
    <source>
        <dbReference type="Pfam" id="PF22751"/>
    </source>
</evidence>
<dbReference type="Pfam" id="PF22751">
    <property type="entry name" value="DUF488-N3a"/>
    <property type="match status" value="1"/>
</dbReference>
<proteinExistence type="predicted"/>
<dbReference type="EMBL" id="UINC01000264">
    <property type="protein sequence ID" value="SUZ52242.1"/>
    <property type="molecule type" value="Genomic_DNA"/>
</dbReference>
<gene>
    <name evidence="2" type="ORF">METZ01_LOCUS5096</name>
</gene>
<dbReference type="InterPro" id="IPR054495">
    <property type="entry name" value="DUF488-N3a"/>
</dbReference>
<organism evidence="2">
    <name type="scientific">marine metagenome</name>
    <dbReference type="NCBI Taxonomy" id="408172"/>
    <lineage>
        <taxon>unclassified sequences</taxon>
        <taxon>metagenomes</taxon>
        <taxon>ecological metagenomes</taxon>
    </lineage>
</organism>
<reference evidence="2" key="1">
    <citation type="submission" date="2018-05" db="EMBL/GenBank/DDBJ databases">
        <authorList>
            <person name="Lanie J.A."/>
            <person name="Ng W.-L."/>
            <person name="Kazmierczak K.M."/>
            <person name="Andrzejewski T.M."/>
            <person name="Davidsen T.M."/>
            <person name="Wayne K.J."/>
            <person name="Tettelin H."/>
            <person name="Glass J.I."/>
            <person name="Rusch D."/>
            <person name="Podicherti R."/>
            <person name="Tsui H.-C.T."/>
            <person name="Winkler M.E."/>
        </authorList>
    </citation>
    <scope>NUCLEOTIDE SEQUENCE</scope>
</reference>
<sequence length="151" mass="17472">VKFVIKIFIKTANFNILKKNKVPGAISIALFPSNYVDVKYEYKALAPNYKLLNSLKKKKISEEKFISLYNDQLNELVPKNVLDHLDSITGSDEPVIMCHCAKTKLCHRHLVADWLEKNIGTKIEEFNKPDFERKNGYLIKRKDPSLFNSED</sequence>
<feature type="domain" description="DUF488" evidence="1">
    <location>
        <begin position="15"/>
        <end position="118"/>
    </location>
</feature>